<evidence type="ECO:0000256" key="2">
    <source>
        <dbReference type="ARBA" id="ARBA00004613"/>
    </source>
</evidence>
<dbReference type="EMBL" id="AP024145">
    <property type="protein sequence ID" value="BCM86305.1"/>
    <property type="molecule type" value="Genomic_DNA"/>
</dbReference>
<dbReference type="Pfam" id="PF13091">
    <property type="entry name" value="PLDc_2"/>
    <property type="match status" value="1"/>
</dbReference>
<dbReference type="NCBIfam" id="NF038319">
    <property type="entry name" value="DISARM_DrmC_I"/>
    <property type="match status" value="1"/>
</dbReference>
<evidence type="ECO:0000313" key="7">
    <source>
        <dbReference type="EMBL" id="BCM86305.1"/>
    </source>
</evidence>
<sequence>MKELLDAATALAVLLPARRIELIAERIVSSKAYGSDVDLRSLVVTAPARAVLNHLLAEWATADVSGEMVAGILRGTCHGHAKARNESSVDLVWTGPTTSFVAMRRTEQVLLDLIRRAEMDLFIVSFVAYDVKSVVAELNSAVGRGIDVKILVESSSAHGGSLNVDPVKTMRTHVPGAVLYAWLERGHPFQDGRVHAKVAVADGRAAFITSANLTGHALEKNMEAGVVIEGGRIPLILRSHLHALIDTKILRRV</sequence>
<dbReference type="GO" id="GO:0030572">
    <property type="term" value="F:phosphatidyltransferase activity"/>
    <property type="evidence" value="ECO:0007669"/>
    <property type="project" value="UniProtKB-ARBA"/>
</dbReference>
<evidence type="ECO:0000256" key="3">
    <source>
        <dbReference type="ARBA" id="ARBA00018392"/>
    </source>
</evidence>
<keyword evidence="4" id="KW-0964">Secreted</keyword>
<evidence type="ECO:0000256" key="4">
    <source>
        <dbReference type="ARBA" id="ARBA00022525"/>
    </source>
</evidence>
<dbReference type="GO" id="GO:0005576">
    <property type="term" value="C:extracellular region"/>
    <property type="evidence" value="ECO:0007669"/>
    <property type="project" value="UniProtKB-SubCell"/>
</dbReference>
<gene>
    <name evidence="7" type="ORF">mvi_47660</name>
</gene>
<accession>A0A8H8WXB3</accession>
<dbReference type="Proteomes" id="UP000663508">
    <property type="component" value="Chromosome"/>
</dbReference>
<dbReference type="SUPFAM" id="SSF56024">
    <property type="entry name" value="Phospholipase D/nuclease"/>
    <property type="match status" value="1"/>
</dbReference>
<evidence type="ECO:0000256" key="1">
    <source>
        <dbReference type="ARBA" id="ARBA00003145"/>
    </source>
</evidence>
<reference evidence="7" key="1">
    <citation type="submission" date="2020-11" db="EMBL/GenBank/DDBJ databases">
        <title>Complete genome sequence of a novel pathogenic Methylobacterium strain isolated from rice in Vietnam.</title>
        <authorList>
            <person name="Lai K."/>
            <person name="Okazaki S."/>
            <person name="Higashi K."/>
            <person name="Mori H."/>
            <person name="Toyoda A."/>
            <person name="Kurokawa K."/>
        </authorList>
    </citation>
    <scope>NUCLEOTIDE SEQUENCE</scope>
    <source>
        <strain evidence="7">VL1</strain>
    </source>
</reference>
<evidence type="ECO:0000256" key="5">
    <source>
        <dbReference type="ARBA" id="ARBA00029594"/>
    </source>
</evidence>
<comment type="subcellular location">
    <subcellularLocation>
        <location evidence="2">Secreted</location>
    </subcellularLocation>
</comment>
<protein>
    <recommendedName>
        <fullName evidence="3">Phospholipase D</fullName>
    </recommendedName>
    <alternativeName>
        <fullName evidence="5">Choline phosphatase</fullName>
    </alternativeName>
</protein>
<comment type="function">
    <text evidence="1">Could be a virulence factor.</text>
</comment>
<dbReference type="Gene3D" id="3.30.870.10">
    <property type="entry name" value="Endonuclease Chain A"/>
    <property type="match status" value="1"/>
</dbReference>
<dbReference type="PANTHER" id="PTHR21248:SF22">
    <property type="entry name" value="PHOSPHOLIPASE D"/>
    <property type="match status" value="1"/>
</dbReference>
<organism evidence="7 8">
    <name type="scientific">Methylobacterium indicum</name>
    <dbReference type="NCBI Taxonomy" id="1775910"/>
    <lineage>
        <taxon>Bacteria</taxon>
        <taxon>Pseudomonadati</taxon>
        <taxon>Pseudomonadota</taxon>
        <taxon>Alphaproteobacteria</taxon>
        <taxon>Hyphomicrobiales</taxon>
        <taxon>Methylobacteriaceae</taxon>
        <taxon>Methylobacterium</taxon>
    </lineage>
</organism>
<proteinExistence type="predicted"/>
<dbReference type="PROSITE" id="PS50035">
    <property type="entry name" value="PLD"/>
    <property type="match status" value="1"/>
</dbReference>
<name>A0A8H8WXB3_9HYPH</name>
<dbReference type="InterPro" id="IPR001736">
    <property type="entry name" value="PLipase_D/transphosphatidylase"/>
</dbReference>
<dbReference type="InterPro" id="IPR047955">
    <property type="entry name" value="DrmC-like"/>
</dbReference>
<dbReference type="RefSeq" id="WP_207179317.1">
    <property type="nucleotide sequence ID" value="NZ_AP024145.1"/>
</dbReference>
<dbReference type="KEGG" id="mind:mvi_47660"/>
<evidence type="ECO:0000259" key="6">
    <source>
        <dbReference type="PROSITE" id="PS50035"/>
    </source>
</evidence>
<dbReference type="SMART" id="SM00155">
    <property type="entry name" value="PLDc"/>
    <property type="match status" value="1"/>
</dbReference>
<dbReference type="AlphaFoldDB" id="A0A8H8WXB3"/>
<dbReference type="InterPro" id="IPR025202">
    <property type="entry name" value="PLD-like_dom"/>
</dbReference>
<feature type="domain" description="PLD phosphodiesterase" evidence="6">
    <location>
        <begin position="190"/>
        <end position="217"/>
    </location>
</feature>
<dbReference type="PANTHER" id="PTHR21248">
    <property type="entry name" value="CARDIOLIPIN SYNTHASE"/>
    <property type="match status" value="1"/>
</dbReference>
<dbReference type="GO" id="GO:0032049">
    <property type="term" value="P:cardiolipin biosynthetic process"/>
    <property type="evidence" value="ECO:0007669"/>
    <property type="project" value="UniProtKB-ARBA"/>
</dbReference>
<evidence type="ECO:0000313" key="8">
    <source>
        <dbReference type="Proteomes" id="UP000663508"/>
    </source>
</evidence>
<dbReference type="CDD" id="cd09132">
    <property type="entry name" value="PLDc_unchar4"/>
    <property type="match status" value="1"/>
</dbReference>